<protein>
    <recommendedName>
        <fullName evidence="8">U1-type domain-containing protein</fullName>
    </recommendedName>
</protein>
<dbReference type="Pfam" id="PF12171">
    <property type="entry name" value="zf-C2H2_jaz"/>
    <property type="match status" value="1"/>
</dbReference>
<dbReference type="Gene3D" id="3.30.160.60">
    <property type="entry name" value="Classic Zinc Finger"/>
    <property type="match status" value="1"/>
</dbReference>
<gene>
    <name evidence="9" type="ORF">CAUJ_LOCUS1670</name>
</gene>
<feature type="domain" description="U1-type" evidence="8">
    <location>
        <begin position="333"/>
        <end position="367"/>
    </location>
</feature>
<dbReference type="EMBL" id="CAJGYM010000003">
    <property type="protein sequence ID" value="CAD6185751.1"/>
    <property type="molecule type" value="Genomic_DNA"/>
</dbReference>
<evidence type="ECO:0000313" key="9">
    <source>
        <dbReference type="EMBL" id="CAD6185751.1"/>
    </source>
</evidence>
<dbReference type="SMART" id="SM00451">
    <property type="entry name" value="ZnF_U1"/>
    <property type="match status" value="1"/>
</dbReference>
<comment type="similarity">
    <text evidence="1">Belongs to the IPP transferase family.</text>
</comment>
<dbReference type="OrthoDB" id="775260at2759"/>
<dbReference type="InterPro" id="IPR039657">
    <property type="entry name" value="Dimethylallyltransferase"/>
</dbReference>
<proteinExistence type="inferred from homology"/>
<dbReference type="InterPro" id="IPR003604">
    <property type="entry name" value="Matrin/U1-like-C_Znf_C2H2"/>
</dbReference>
<dbReference type="PANTHER" id="PTHR11088">
    <property type="entry name" value="TRNA DIMETHYLALLYLTRANSFERASE"/>
    <property type="match status" value="1"/>
</dbReference>
<keyword evidence="2" id="KW-0808">Transferase</keyword>
<dbReference type="GO" id="GO:0005524">
    <property type="term" value="F:ATP binding"/>
    <property type="evidence" value="ECO:0007669"/>
    <property type="project" value="UniProtKB-KW"/>
</dbReference>
<dbReference type="PANTHER" id="PTHR11088:SF89">
    <property type="entry name" value="TRNA DIMETHYLALLYLTRANSFERASE"/>
    <property type="match status" value="1"/>
</dbReference>
<dbReference type="GO" id="GO:0003676">
    <property type="term" value="F:nucleic acid binding"/>
    <property type="evidence" value="ECO:0007669"/>
    <property type="project" value="InterPro"/>
</dbReference>
<evidence type="ECO:0000256" key="5">
    <source>
        <dbReference type="ARBA" id="ARBA00022771"/>
    </source>
</evidence>
<sequence>MRPNPVIFVIGCTGTGKSDLGVAIAKKYQGEVISLDIATNKITTEEAQGIPHHLMSFLDADSDRFHVHEFRNQALKLIDEIRHRQRIPDNLIEAEGGENEELDSLRDEQLWELLNECDPKSASLVHPNNRFRVRRAVEIYRSTGKTKSEHVREQKKNNGDVDLSTRLRFPNSLVLYLDAAPKVLNERLDSRVEKMKKMGLKDELIDFYKENELKLSDCGAHGVMQCIGLKEFIPWLRLEPEKRESPEGMKLFDQGCEDVKLHTRQYSVRQRRWFVSRLLRRRGENRMESTKMVDTSDKETIISTGLDVVESWLSGTDFREEPPSQGEDGHDANQLIRCEVCDKLIAGKNNWQKHLNGKPHRAIVKRRSSQT</sequence>
<dbReference type="GO" id="GO:0005739">
    <property type="term" value="C:mitochondrion"/>
    <property type="evidence" value="ECO:0007669"/>
    <property type="project" value="TreeGrafter"/>
</dbReference>
<dbReference type="Gene3D" id="3.40.50.300">
    <property type="entry name" value="P-loop containing nucleotide triphosphate hydrolases"/>
    <property type="match status" value="1"/>
</dbReference>
<evidence type="ECO:0000256" key="2">
    <source>
        <dbReference type="ARBA" id="ARBA00022679"/>
    </source>
</evidence>
<dbReference type="GO" id="GO:0008270">
    <property type="term" value="F:zinc ion binding"/>
    <property type="evidence" value="ECO:0007669"/>
    <property type="project" value="UniProtKB-KW"/>
</dbReference>
<keyword evidence="6" id="KW-0862">Zinc</keyword>
<dbReference type="InterPro" id="IPR036236">
    <property type="entry name" value="Znf_C2H2_sf"/>
</dbReference>
<evidence type="ECO:0000256" key="3">
    <source>
        <dbReference type="ARBA" id="ARBA00022723"/>
    </source>
</evidence>
<keyword evidence="4" id="KW-0547">Nucleotide-binding</keyword>
<evidence type="ECO:0000259" key="8">
    <source>
        <dbReference type="SMART" id="SM00451"/>
    </source>
</evidence>
<evidence type="ECO:0000256" key="4">
    <source>
        <dbReference type="ARBA" id="ARBA00022741"/>
    </source>
</evidence>
<comment type="caution">
    <text evidence="9">The sequence shown here is derived from an EMBL/GenBank/DDBJ whole genome shotgun (WGS) entry which is preliminary data.</text>
</comment>
<organism evidence="9 10">
    <name type="scientific">Caenorhabditis auriculariae</name>
    <dbReference type="NCBI Taxonomy" id="2777116"/>
    <lineage>
        <taxon>Eukaryota</taxon>
        <taxon>Metazoa</taxon>
        <taxon>Ecdysozoa</taxon>
        <taxon>Nematoda</taxon>
        <taxon>Chromadorea</taxon>
        <taxon>Rhabditida</taxon>
        <taxon>Rhabditina</taxon>
        <taxon>Rhabditomorpha</taxon>
        <taxon>Rhabditoidea</taxon>
        <taxon>Rhabditidae</taxon>
        <taxon>Peloderinae</taxon>
        <taxon>Caenorhabditis</taxon>
    </lineage>
</organism>
<dbReference type="AlphaFoldDB" id="A0A8S1GS72"/>
<dbReference type="Proteomes" id="UP000835052">
    <property type="component" value="Unassembled WGS sequence"/>
</dbReference>
<dbReference type="Pfam" id="PF01715">
    <property type="entry name" value="IPPT"/>
    <property type="match status" value="2"/>
</dbReference>
<evidence type="ECO:0000256" key="7">
    <source>
        <dbReference type="ARBA" id="ARBA00022840"/>
    </source>
</evidence>
<keyword evidence="5" id="KW-0863">Zinc-finger</keyword>
<reference evidence="9" key="1">
    <citation type="submission" date="2020-10" db="EMBL/GenBank/DDBJ databases">
        <authorList>
            <person name="Kikuchi T."/>
        </authorList>
    </citation>
    <scope>NUCLEOTIDE SEQUENCE</scope>
    <source>
        <strain evidence="9">NKZ352</strain>
    </source>
</reference>
<evidence type="ECO:0000256" key="1">
    <source>
        <dbReference type="ARBA" id="ARBA00005842"/>
    </source>
</evidence>
<dbReference type="GO" id="GO:0052381">
    <property type="term" value="F:tRNA dimethylallyltransferase activity"/>
    <property type="evidence" value="ECO:0007669"/>
    <property type="project" value="TreeGrafter"/>
</dbReference>
<evidence type="ECO:0000313" key="10">
    <source>
        <dbReference type="Proteomes" id="UP000835052"/>
    </source>
</evidence>
<dbReference type="Gene3D" id="1.10.20.140">
    <property type="match status" value="1"/>
</dbReference>
<keyword evidence="3" id="KW-0479">Metal-binding</keyword>
<accession>A0A8S1GS72</accession>
<dbReference type="InterPro" id="IPR027417">
    <property type="entry name" value="P-loop_NTPase"/>
</dbReference>
<keyword evidence="7" id="KW-0067">ATP-binding</keyword>
<keyword evidence="10" id="KW-1185">Reference proteome</keyword>
<name>A0A8S1GS72_9PELO</name>
<dbReference type="SUPFAM" id="SSF57667">
    <property type="entry name" value="beta-beta-alpha zinc fingers"/>
    <property type="match status" value="1"/>
</dbReference>
<dbReference type="InterPro" id="IPR022755">
    <property type="entry name" value="Znf_C2H2_jaz"/>
</dbReference>
<evidence type="ECO:0000256" key="6">
    <source>
        <dbReference type="ARBA" id="ARBA00022833"/>
    </source>
</evidence>
<dbReference type="SUPFAM" id="SSF52540">
    <property type="entry name" value="P-loop containing nucleoside triphosphate hydrolases"/>
    <property type="match status" value="1"/>
</dbReference>
<dbReference type="GO" id="GO:0006400">
    <property type="term" value="P:tRNA modification"/>
    <property type="evidence" value="ECO:0007669"/>
    <property type="project" value="TreeGrafter"/>
</dbReference>